<reference evidence="2" key="1">
    <citation type="submission" date="2023-06" db="EMBL/GenBank/DDBJ databases">
        <title>Genome-scale phylogeny and comparative genomics of the fungal order Sordariales.</title>
        <authorList>
            <consortium name="Lawrence Berkeley National Laboratory"/>
            <person name="Hensen N."/>
            <person name="Bonometti L."/>
            <person name="Westerberg I."/>
            <person name="Brannstrom I.O."/>
            <person name="Guillou S."/>
            <person name="Cros-Aarteil S."/>
            <person name="Calhoun S."/>
            <person name="Haridas S."/>
            <person name="Kuo A."/>
            <person name="Mondo S."/>
            <person name="Pangilinan J."/>
            <person name="Riley R."/>
            <person name="LaButti K."/>
            <person name="Andreopoulos B."/>
            <person name="Lipzen A."/>
            <person name="Chen C."/>
            <person name="Yanf M."/>
            <person name="Daum C."/>
            <person name="Ng V."/>
            <person name="Clum A."/>
            <person name="Steindorff A."/>
            <person name="Ohm R."/>
            <person name="Martin F."/>
            <person name="Silar P."/>
            <person name="Natvig D."/>
            <person name="Lalanne C."/>
            <person name="Gautier V."/>
            <person name="Ament-velasquez S.L."/>
            <person name="Kruys A."/>
            <person name="Hutchinson M.I."/>
            <person name="Powell A.J."/>
            <person name="Barry K."/>
            <person name="Miller A.N."/>
            <person name="Grigoriev I.V."/>
            <person name="Debuchy R."/>
            <person name="Gladieux P."/>
            <person name="Thoren M.H."/>
            <person name="Johannesson H."/>
        </authorList>
    </citation>
    <scope>NUCLEOTIDE SEQUENCE</scope>
    <source>
        <strain evidence="2">SMH2392-1A</strain>
    </source>
</reference>
<dbReference type="EMBL" id="JAUIRO010000005">
    <property type="protein sequence ID" value="KAK0714166.1"/>
    <property type="molecule type" value="Genomic_DNA"/>
</dbReference>
<keyword evidence="1" id="KW-0732">Signal</keyword>
<comment type="caution">
    <text evidence="2">The sequence shown here is derived from an EMBL/GenBank/DDBJ whole genome shotgun (WGS) entry which is preliminary data.</text>
</comment>
<accession>A0AA40AE48</accession>
<gene>
    <name evidence="2" type="ORF">B0T26DRAFT_804742</name>
</gene>
<organism evidence="2 3">
    <name type="scientific">Lasiosphaeria miniovina</name>
    <dbReference type="NCBI Taxonomy" id="1954250"/>
    <lineage>
        <taxon>Eukaryota</taxon>
        <taxon>Fungi</taxon>
        <taxon>Dikarya</taxon>
        <taxon>Ascomycota</taxon>
        <taxon>Pezizomycotina</taxon>
        <taxon>Sordariomycetes</taxon>
        <taxon>Sordariomycetidae</taxon>
        <taxon>Sordariales</taxon>
        <taxon>Lasiosphaeriaceae</taxon>
        <taxon>Lasiosphaeria</taxon>
    </lineage>
</organism>
<evidence type="ECO:0000313" key="3">
    <source>
        <dbReference type="Proteomes" id="UP001172101"/>
    </source>
</evidence>
<dbReference type="GeneID" id="85330405"/>
<feature type="signal peptide" evidence="1">
    <location>
        <begin position="1"/>
        <end position="17"/>
    </location>
</feature>
<sequence length="246" mass="26241">MFASIITLAGFLAAATALPASGLYRANNTAAGAAGAAGAASADWACSGSSTYTEGDSDQGKGVWIKNSDSQRRGFYAYHNSCDAVPFKHIWINGGDTRFISFPDRWEGRITRGDDGSNLNGQPQLLATWLEFSLDQNGWIWGDVSLIRGTDGAVRIWTSDGSNQERGFSQNVIDSAPGNVVAYKPNGARVIMNTEGPGGAITPARDYLLNVVGAGNAYIDDAHGNPVITSTNGRFGTECYNYPWWL</sequence>
<evidence type="ECO:0000313" key="2">
    <source>
        <dbReference type="EMBL" id="KAK0714166.1"/>
    </source>
</evidence>
<evidence type="ECO:0000256" key="1">
    <source>
        <dbReference type="SAM" id="SignalP"/>
    </source>
</evidence>
<dbReference type="SUPFAM" id="SSF49870">
    <property type="entry name" value="Osmotin, thaumatin-like protein"/>
    <property type="match status" value="1"/>
</dbReference>
<proteinExistence type="predicted"/>
<dbReference type="RefSeq" id="XP_060295488.1">
    <property type="nucleotide sequence ID" value="XM_060447135.1"/>
</dbReference>
<keyword evidence="3" id="KW-1185">Reference proteome</keyword>
<dbReference type="Proteomes" id="UP001172101">
    <property type="component" value="Unassembled WGS sequence"/>
</dbReference>
<name>A0AA40AE48_9PEZI</name>
<protein>
    <submittedName>
        <fullName evidence="2">Uncharacterized protein</fullName>
    </submittedName>
</protein>
<dbReference type="AlphaFoldDB" id="A0AA40AE48"/>
<dbReference type="InterPro" id="IPR037176">
    <property type="entry name" value="Osmotin/thaumatin-like_sf"/>
</dbReference>
<feature type="chain" id="PRO_5041460435" evidence="1">
    <location>
        <begin position="18"/>
        <end position="246"/>
    </location>
</feature>